<reference evidence="1 2" key="1">
    <citation type="journal article" date="2022" name="Hortic Res">
        <title>A haplotype resolved chromosomal level avocado genome allows analysis of novel avocado genes.</title>
        <authorList>
            <person name="Nath O."/>
            <person name="Fletcher S.J."/>
            <person name="Hayward A."/>
            <person name="Shaw L.M."/>
            <person name="Masouleh A.K."/>
            <person name="Furtado A."/>
            <person name="Henry R.J."/>
            <person name="Mitter N."/>
        </authorList>
    </citation>
    <scope>NUCLEOTIDE SEQUENCE [LARGE SCALE GENOMIC DNA]</scope>
    <source>
        <strain evidence="2">cv. Hass</strain>
    </source>
</reference>
<sequence length="102" mass="11234">MKIAISIFKLASAPTKAATPTLSLSLTQQNQQEQRDEEGIHLLTLLLQFAKVVSTDNFKEANQMLIEITEPSTPFGTTAQRVAAYFSKAMTAHISAWLGRLL</sequence>
<accession>A0ACC2K3L4</accession>
<evidence type="ECO:0000313" key="2">
    <source>
        <dbReference type="Proteomes" id="UP001234297"/>
    </source>
</evidence>
<keyword evidence="2" id="KW-1185">Reference proteome</keyword>
<gene>
    <name evidence="1" type="ORF">MRB53_034975</name>
</gene>
<organism evidence="1 2">
    <name type="scientific">Persea americana</name>
    <name type="common">Avocado</name>
    <dbReference type="NCBI Taxonomy" id="3435"/>
    <lineage>
        <taxon>Eukaryota</taxon>
        <taxon>Viridiplantae</taxon>
        <taxon>Streptophyta</taxon>
        <taxon>Embryophyta</taxon>
        <taxon>Tracheophyta</taxon>
        <taxon>Spermatophyta</taxon>
        <taxon>Magnoliopsida</taxon>
        <taxon>Magnoliidae</taxon>
        <taxon>Laurales</taxon>
        <taxon>Lauraceae</taxon>
        <taxon>Persea</taxon>
    </lineage>
</organism>
<name>A0ACC2K3L4_PERAE</name>
<comment type="caution">
    <text evidence="1">The sequence shown here is derived from an EMBL/GenBank/DDBJ whole genome shotgun (WGS) entry which is preliminary data.</text>
</comment>
<protein>
    <submittedName>
        <fullName evidence="1">Uncharacterized protein</fullName>
    </submittedName>
</protein>
<dbReference type="EMBL" id="CM056820">
    <property type="protein sequence ID" value="KAJ8615603.1"/>
    <property type="molecule type" value="Genomic_DNA"/>
</dbReference>
<proteinExistence type="predicted"/>
<evidence type="ECO:0000313" key="1">
    <source>
        <dbReference type="EMBL" id="KAJ8615603.1"/>
    </source>
</evidence>
<dbReference type="Proteomes" id="UP001234297">
    <property type="component" value="Chromosome 12"/>
</dbReference>